<dbReference type="SUPFAM" id="SSF55486">
    <property type="entry name" value="Metalloproteases ('zincins'), catalytic domain"/>
    <property type="match status" value="1"/>
</dbReference>
<gene>
    <name evidence="1" type="ORF">HHX25_12115</name>
</gene>
<keyword evidence="2" id="KW-1185">Reference proteome</keyword>
<organism evidence="1 2">
    <name type="scientific">Flavivirga algicola</name>
    <dbReference type="NCBI Taxonomy" id="2729136"/>
    <lineage>
        <taxon>Bacteria</taxon>
        <taxon>Pseudomonadati</taxon>
        <taxon>Bacteroidota</taxon>
        <taxon>Flavobacteriia</taxon>
        <taxon>Flavobacteriales</taxon>
        <taxon>Flavobacteriaceae</taxon>
        <taxon>Flavivirga</taxon>
    </lineage>
</organism>
<dbReference type="RefSeq" id="WP_169673684.1">
    <property type="nucleotide sequence ID" value="NZ_JABBHF010000006.1"/>
</dbReference>
<evidence type="ECO:0000313" key="2">
    <source>
        <dbReference type="Proteomes" id="UP000746690"/>
    </source>
</evidence>
<reference evidence="1 2" key="1">
    <citation type="submission" date="2020-04" db="EMBL/GenBank/DDBJ databases">
        <title>A Flavivirga sp. nov.</title>
        <authorList>
            <person name="Sun X."/>
        </authorList>
    </citation>
    <scope>NUCLEOTIDE SEQUENCE [LARGE SCALE GENOMIC DNA]</scope>
    <source>
        <strain evidence="1 2">Y03</strain>
    </source>
</reference>
<dbReference type="InterPro" id="IPR024079">
    <property type="entry name" value="MetalloPept_cat_dom_sf"/>
</dbReference>
<dbReference type="Gene3D" id="3.40.390.10">
    <property type="entry name" value="Collagenase (Catalytic Domain)"/>
    <property type="match status" value="1"/>
</dbReference>
<name>A0ABX1S0J8_9FLAO</name>
<dbReference type="Proteomes" id="UP000746690">
    <property type="component" value="Unassembled WGS sequence"/>
</dbReference>
<protein>
    <recommendedName>
        <fullName evidence="3">Peptidase M12B domain-containing protein</fullName>
    </recommendedName>
</protein>
<sequence>MNYQRKGLFLLLAFIFCSYCFLGCKNETEQNQEEPLLFKGKSKSTSQLPLSIYLGKDSIGSYKFPYEVDTMKTRQWAFVKEKGAMLAILEDSINLNTDEGLDRLENIIGYQEIDFNPKMLNNHDSFSAELFGDTIKFNVDSSEILDINNELWSGQIQDKNNSSFIIYQTDSIFSASFYFNETKYELRSENENYFIERIDQERFYDEEEPLYEFDFDNEDDVLEDEIIMKDTNEFIDVLVCYTKTASDQSGGKLNIYNHINRAVIETNLSYKNSKVSTRLRLVDTMKLNYKETGISKNDVTWIQQNKKVRDRRNKVKADLVVFMVENLNGSCGRAYAIQKSLSTKFAPYAYCVVKKSCATGYYSFGHEVGHLMGGRHDCKNDSNLTPFEFNHGFEYCKITNSWRTIMSYSNCRSKRLPYWSNPNVKYNGVSMGEINGNTSCKSNNSELLNKASLTVANFRIRQSPIK</sequence>
<accession>A0ABX1S0J8</accession>
<comment type="caution">
    <text evidence="1">The sequence shown here is derived from an EMBL/GenBank/DDBJ whole genome shotgun (WGS) entry which is preliminary data.</text>
</comment>
<evidence type="ECO:0008006" key="3">
    <source>
        <dbReference type="Google" id="ProtNLM"/>
    </source>
</evidence>
<dbReference type="Pfam" id="PF13688">
    <property type="entry name" value="Reprolysin_5"/>
    <property type="match status" value="1"/>
</dbReference>
<proteinExistence type="predicted"/>
<dbReference type="EMBL" id="JABBHF010000006">
    <property type="protein sequence ID" value="NMH88254.1"/>
    <property type="molecule type" value="Genomic_DNA"/>
</dbReference>
<evidence type="ECO:0000313" key="1">
    <source>
        <dbReference type="EMBL" id="NMH88254.1"/>
    </source>
</evidence>